<name>A0A0R1XFV0_9LACO</name>
<gene>
    <name evidence="1" type="ORF">FC91_GL002605</name>
</gene>
<evidence type="ECO:0000313" key="2">
    <source>
        <dbReference type="Proteomes" id="UP000050949"/>
    </source>
</evidence>
<dbReference type="RefSeq" id="WP_051225111.1">
    <property type="nucleotide sequence ID" value="NZ_AUEH01000005.1"/>
</dbReference>
<evidence type="ECO:0000313" key="1">
    <source>
        <dbReference type="EMBL" id="KRM27396.1"/>
    </source>
</evidence>
<protein>
    <submittedName>
        <fullName evidence="1">Uncharacterized protein</fullName>
    </submittedName>
</protein>
<dbReference type="PATRIC" id="fig|1122147.4.peg.2686"/>
<dbReference type="EMBL" id="AZFW01000050">
    <property type="protein sequence ID" value="KRM27396.1"/>
    <property type="molecule type" value="Genomic_DNA"/>
</dbReference>
<dbReference type="AlphaFoldDB" id="A0A0R1XFV0"/>
<sequence>MTIGDKTTYGSQPTFILPVGDQLLYWGDRWNAEDYDQSGYVVYPLSFQDQRMIMTPTKSFERSKEHV</sequence>
<dbReference type="InterPro" id="IPR023296">
    <property type="entry name" value="Glyco_hydro_beta-prop_sf"/>
</dbReference>
<proteinExistence type="predicted"/>
<dbReference type="OrthoDB" id="9801455at2"/>
<reference evidence="1 2" key="1">
    <citation type="journal article" date="2015" name="Genome Announc.">
        <title>Expanding the biotechnology potential of lactobacilli through comparative genomics of 213 strains and associated genera.</title>
        <authorList>
            <person name="Sun Z."/>
            <person name="Harris H.M."/>
            <person name="McCann A."/>
            <person name="Guo C."/>
            <person name="Argimon S."/>
            <person name="Zhang W."/>
            <person name="Yang X."/>
            <person name="Jeffery I.B."/>
            <person name="Cooney J.C."/>
            <person name="Kagawa T.F."/>
            <person name="Liu W."/>
            <person name="Song Y."/>
            <person name="Salvetti E."/>
            <person name="Wrobel A."/>
            <person name="Rasinkangas P."/>
            <person name="Parkhill J."/>
            <person name="Rea M.C."/>
            <person name="O'Sullivan O."/>
            <person name="Ritari J."/>
            <person name="Douillard F.P."/>
            <person name="Paul Ross R."/>
            <person name="Yang R."/>
            <person name="Briner A.E."/>
            <person name="Felis G.E."/>
            <person name="de Vos W.M."/>
            <person name="Barrangou R."/>
            <person name="Klaenhammer T.R."/>
            <person name="Caufield P.W."/>
            <person name="Cui Y."/>
            <person name="Zhang H."/>
            <person name="O'Toole P.W."/>
        </authorList>
    </citation>
    <scope>NUCLEOTIDE SEQUENCE [LARGE SCALE GENOMIC DNA]</scope>
    <source>
        <strain evidence="1 2">DSM 16991</strain>
    </source>
</reference>
<dbReference type="Gene3D" id="2.115.10.20">
    <property type="entry name" value="Glycosyl hydrolase domain, family 43"/>
    <property type="match status" value="1"/>
</dbReference>
<comment type="caution">
    <text evidence="1">The sequence shown here is derived from an EMBL/GenBank/DDBJ whole genome shotgun (WGS) entry which is preliminary data.</text>
</comment>
<accession>A0A0R1XFV0</accession>
<organism evidence="1 2">
    <name type="scientific">Schleiferilactobacillus harbinensis DSM 16991</name>
    <dbReference type="NCBI Taxonomy" id="1122147"/>
    <lineage>
        <taxon>Bacteria</taxon>
        <taxon>Bacillati</taxon>
        <taxon>Bacillota</taxon>
        <taxon>Bacilli</taxon>
        <taxon>Lactobacillales</taxon>
        <taxon>Lactobacillaceae</taxon>
        <taxon>Schleiferilactobacillus</taxon>
    </lineage>
</organism>
<dbReference type="Proteomes" id="UP000050949">
    <property type="component" value="Unassembled WGS sequence"/>
</dbReference>